<dbReference type="EMBL" id="ML993869">
    <property type="protein sequence ID" value="KAF2204748.1"/>
    <property type="molecule type" value="Genomic_DNA"/>
</dbReference>
<evidence type="ECO:0000256" key="4">
    <source>
        <dbReference type="ARBA" id="ARBA00023136"/>
    </source>
</evidence>
<feature type="transmembrane region" description="Helical" evidence="6">
    <location>
        <begin position="146"/>
        <end position="173"/>
    </location>
</feature>
<accession>A0A9P4JYB5</accession>
<evidence type="ECO:0000256" key="1">
    <source>
        <dbReference type="ARBA" id="ARBA00004141"/>
    </source>
</evidence>
<feature type="domain" description="Rhodopsin" evidence="7">
    <location>
        <begin position="1"/>
        <end position="167"/>
    </location>
</feature>
<reference evidence="8" key="1">
    <citation type="journal article" date="2020" name="Stud. Mycol.">
        <title>101 Dothideomycetes genomes: a test case for predicting lifestyles and emergence of pathogens.</title>
        <authorList>
            <person name="Haridas S."/>
            <person name="Albert R."/>
            <person name="Binder M."/>
            <person name="Bloem J."/>
            <person name="Labutti K."/>
            <person name="Salamov A."/>
            <person name="Andreopoulos B."/>
            <person name="Baker S."/>
            <person name="Barry K."/>
            <person name="Bills G."/>
            <person name="Bluhm B."/>
            <person name="Cannon C."/>
            <person name="Castanera R."/>
            <person name="Culley D."/>
            <person name="Daum C."/>
            <person name="Ezra D."/>
            <person name="Gonzalez J."/>
            <person name="Henrissat B."/>
            <person name="Kuo A."/>
            <person name="Liang C."/>
            <person name="Lipzen A."/>
            <person name="Lutzoni F."/>
            <person name="Magnuson J."/>
            <person name="Mondo S."/>
            <person name="Nolan M."/>
            <person name="Ohm R."/>
            <person name="Pangilinan J."/>
            <person name="Park H.-J."/>
            <person name="Ramirez L."/>
            <person name="Alfaro M."/>
            <person name="Sun H."/>
            <person name="Tritt A."/>
            <person name="Yoshinaga Y."/>
            <person name="Zwiers L.-H."/>
            <person name="Turgeon B."/>
            <person name="Goodwin S."/>
            <person name="Spatafora J."/>
            <person name="Crous P."/>
            <person name="Grigoriev I."/>
        </authorList>
    </citation>
    <scope>NUCLEOTIDE SEQUENCE</scope>
    <source>
        <strain evidence="8">ATCC 74209</strain>
    </source>
</reference>
<sequence>FYFACNWFVKHALLLFYSEIVTERKYQISIYIMHFVAFGFGLSSVLVNIFQCTPIAKAYLPMEGHCVSMFNFLYFNAPMMLATDMVLYIMPVVFTWKLQLRRRQRIGVNCLFALGGLVLAASAARIRSIHYVAVKNDFPYWFANAMIWSALENHLAIFVACVPSIKVVALLVFPRLKSSYRRALSR</sequence>
<dbReference type="InterPro" id="IPR052337">
    <property type="entry name" value="SAT4-like"/>
</dbReference>
<feature type="transmembrane region" description="Helical" evidence="6">
    <location>
        <begin position="28"/>
        <end position="50"/>
    </location>
</feature>
<comment type="subcellular location">
    <subcellularLocation>
        <location evidence="1">Membrane</location>
        <topology evidence="1">Multi-pass membrane protein</topology>
    </subcellularLocation>
</comment>
<evidence type="ECO:0000259" key="7">
    <source>
        <dbReference type="Pfam" id="PF20684"/>
    </source>
</evidence>
<evidence type="ECO:0000256" key="2">
    <source>
        <dbReference type="ARBA" id="ARBA00022692"/>
    </source>
</evidence>
<dbReference type="PANTHER" id="PTHR33048">
    <property type="entry name" value="PTH11-LIKE INTEGRAL MEMBRANE PROTEIN (AFU_ORTHOLOGUE AFUA_5G11245)"/>
    <property type="match status" value="1"/>
</dbReference>
<feature type="non-terminal residue" evidence="8">
    <location>
        <position position="186"/>
    </location>
</feature>
<feature type="non-terminal residue" evidence="8">
    <location>
        <position position="1"/>
    </location>
</feature>
<comment type="caution">
    <text evidence="8">The sequence shown here is derived from an EMBL/GenBank/DDBJ whole genome shotgun (WGS) entry which is preliminary data.</text>
</comment>
<dbReference type="InterPro" id="IPR049326">
    <property type="entry name" value="Rhodopsin_dom_fungi"/>
</dbReference>
<keyword evidence="3 6" id="KW-1133">Transmembrane helix</keyword>
<dbReference type="GO" id="GO:0016020">
    <property type="term" value="C:membrane"/>
    <property type="evidence" value="ECO:0007669"/>
    <property type="project" value="UniProtKB-SubCell"/>
</dbReference>
<evidence type="ECO:0000256" key="6">
    <source>
        <dbReference type="SAM" id="Phobius"/>
    </source>
</evidence>
<feature type="transmembrane region" description="Helical" evidence="6">
    <location>
        <begin position="106"/>
        <end position="126"/>
    </location>
</feature>
<dbReference type="Pfam" id="PF20684">
    <property type="entry name" value="Fung_rhodopsin"/>
    <property type="match status" value="1"/>
</dbReference>
<dbReference type="AlphaFoldDB" id="A0A9P4JYB5"/>
<evidence type="ECO:0000313" key="9">
    <source>
        <dbReference type="Proteomes" id="UP000799536"/>
    </source>
</evidence>
<organism evidence="8 9">
    <name type="scientific">Delitschia confertaspora ATCC 74209</name>
    <dbReference type="NCBI Taxonomy" id="1513339"/>
    <lineage>
        <taxon>Eukaryota</taxon>
        <taxon>Fungi</taxon>
        <taxon>Dikarya</taxon>
        <taxon>Ascomycota</taxon>
        <taxon>Pezizomycotina</taxon>
        <taxon>Dothideomycetes</taxon>
        <taxon>Pleosporomycetidae</taxon>
        <taxon>Pleosporales</taxon>
        <taxon>Delitschiaceae</taxon>
        <taxon>Delitschia</taxon>
    </lineage>
</organism>
<dbReference type="PANTHER" id="PTHR33048:SF131">
    <property type="entry name" value="INTEGRAL MEMBRANE PROTEIN"/>
    <property type="match status" value="1"/>
</dbReference>
<name>A0A9P4JYB5_9PLEO</name>
<protein>
    <recommendedName>
        <fullName evidence="7">Rhodopsin domain-containing protein</fullName>
    </recommendedName>
</protein>
<keyword evidence="9" id="KW-1185">Reference proteome</keyword>
<evidence type="ECO:0000256" key="5">
    <source>
        <dbReference type="ARBA" id="ARBA00038359"/>
    </source>
</evidence>
<gene>
    <name evidence="8" type="ORF">GQ43DRAFT_360272</name>
</gene>
<evidence type="ECO:0000256" key="3">
    <source>
        <dbReference type="ARBA" id="ARBA00022989"/>
    </source>
</evidence>
<keyword evidence="4 6" id="KW-0472">Membrane</keyword>
<proteinExistence type="inferred from homology"/>
<dbReference type="Proteomes" id="UP000799536">
    <property type="component" value="Unassembled WGS sequence"/>
</dbReference>
<comment type="similarity">
    <text evidence="5">Belongs to the SAT4 family.</text>
</comment>
<evidence type="ECO:0000313" key="8">
    <source>
        <dbReference type="EMBL" id="KAF2204748.1"/>
    </source>
</evidence>
<dbReference type="OrthoDB" id="5413793at2759"/>
<keyword evidence="2 6" id="KW-0812">Transmembrane</keyword>
<feature type="transmembrane region" description="Helical" evidence="6">
    <location>
        <begin position="70"/>
        <end position="94"/>
    </location>
</feature>